<dbReference type="OrthoDB" id="5916782at2"/>
<protein>
    <submittedName>
        <fullName evidence="2">Uncharacterized protein</fullName>
    </submittedName>
</protein>
<gene>
    <name evidence="2" type="ORF">NCTC11541_01604</name>
</gene>
<dbReference type="RefSeq" id="WP_126361607.1">
    <property type="nucleotide sequence ID" value="NZ_CBCRZS010000016.1"/>
</dbReference>
<name>A0A3S4SK45_CAMUP</name>
<feature type="region of interest" description="Disordered" evidence="1">
    <location>
        <begin position="183"/>
        <end position="224"/>
    </location>
</feature>
<accession>A0A3S4SK45</accession>
<feature type="compositionally biased region" description="Basic and acidic residues" evidence="1">
    <location>
        <begin position="199"/>
        <end position="224"/>
    </location>
</feature>
<sequence length="224" mass="24797">MGFWSFVGTAISAGISVVSSVCSTLGSFGSSLFKTIEAFSPYLKSIVDVVSAVVNSLGIFEKEYTPEDYGAALRQAEKKPEDFDSTNAYIDYLSAEMKAGRIDLNKEKSDIDKWADTALGVGLGIKSLNEKFKLQTSTEFWKGMGEKFNEGKIDEKDVESILKNSSQNNINSEDLVRYMQNQPLANGTKPSDISQTLKEALKESKPELTEQEQKDKFNALLRND</sequence>
<feature type="compositionally biased region" description="Polar residues" evidence="1">
    <location>
        <begin position="183"/>
        <end position="197"/>
    </location>
</feature>
<dbReference type="AlphaFoldDB" id="A0A3S4SK45"/>
<organism evidence="2 3">
    <name type="scientific">Campylobacter upsaliensis</name>
    <dbReference type="NCBI Taxonomy" id="28080"/>
    <lineage>
        <taxon>Bacteria</taxon>
        <taxon>Pseudomonadati</taxon>
        <taxon>Campylobacterota</taxon>
        <taxon>Epsilonproteobacteria</taxon>
        <taxon>Campylobacterales</taxon>
        <taxon>Campylobacteraceae</taxon>
        <taxon>Campylobacter</taxon>
    </lineage>
</organism>
<dbReference type="Proteomes" id="UP000278157">
    <property type="component" value="Chromosome"/>
</dbReference>
<evidence type="ECO:0000313" key="3">
    <source>
        <dbReference type="Proteomes" id="UP000278157"/>
    </source>
</evidence>
<dbReference type="EMBL" id="LR134372">
    <property type="protein sequence ID" value="VEG85536.1"/>
    <property type="molecule type" value="Genomic_DNA"/>
</dbReference>
<reference evidence="2 3" key="1">
    <citation type="submission" date="2018-12" db="EMBL/GenBank/DDBJ databases">
        <authorList>
            <consortium name="Pathogen Informatics"/>
        </authorList>
    </citation>
    <scope>NUCLEOTIDE SEQUENCE [LARGE SCALE GENOMIC DNA]</scope>
    <source>
        <strain evidence="2 3">NCTC11541</strain>
    </source>
</reference>
<proteinExistence type="predicted"/>
<evidence type="ECO:0000256" key="1">
    <source>
        <dbReference type="SAM" id="MobiDB-lite"/>
    </source>
</evidence>
<evidence type="ECO:0000313" key="2">
    <source>
        <dbReference type="EMBL" id="VEG85536.1"/>
    </source>
</evidence>